<proteinExistence type="predicted"/>
<evidence type="ECO:0000259" key="4">
    <source>
        <dbReference type="PROSITE" id="PS51379"/>
    </source>
</evidence>
<evidence type="ECO:0000256" key="3">
    <source>
        <dbReference type="ARBA" id="ARBA00023014"/>
    </source>
</evidence>
<keyword evidence="1" id="KW-0479">Metal-binding</keyword>
<feature type="domain" description="4Fe-4S ferredoxin-type" evidence="4">
    <location>
        <begin position="11"/>
        <end position="41"/>
    </location>
</feature>
<organism evidence="5 6">
    <name type="scientific">Desulfurobacterium pacificum</name>
    <dbReference type="NCBI Taxonomy" id="240166"/>
    <lineage>
        <taxon>Bacteria</taxon>
        <taxon>Pseudomonadati</taxon>
        <taxon>Aquificota</taxon>
        <taxon>Aquificia</taxon>
        <taxon>Desulfurobacteriales</taxon>
        <taxon>Desulfurobacteriaceae</taxon>
        <taxon>Desulfurobacterium</taxon>
    </lineage>
</organism>
<comment type="caution">
    <text evidence="5">The sequence shown here is derived from an EMBL/GenBank/DDBJ whole genome shotgun (WGS) entry which is preliminary data.</text>
</comment>
<dbReference type="Gene3D" id="3.30.70.20">
    <property type="match status" value="1"/>
</dbReference>
<evidence type="ECO:0000313" key="6">
    <source>
        <dbReference type="Proteomes" id="UP001157911"/>
    </source>
</evidence>
<gene>
    <name evidence="5" type="ORF">SAMN06265339_1281</name>
</gene>
<protein>
    <submittedName>
        <fullName evidence="5">4Fe-4S binding domain-containing protein</fullName>
    </submittedName>
</protein>
<evidence type="ECO:0000256" key="2">
    <source>
        <dbReference type="ARBA" id="ARBA00023004"/>
    </source>
</evidence>
<dbReference type="PROSITE" id="PS51379">
    <property type="entry name" value="4FE4S_FER_2"/>
    <property type="match status" value="1"/>
</dbReference>
<dbReference type="InterPro" id="IPR017900">
    <property type="entry name" value="4Fe4S_Fe_S_CS"/>
</dbReference>
<evidence type="ECO:0000256" key="1">
    <source>
        <dbReference type="ARBA" id="ARBA00022723"/>
    </source>
</evidence>
<dbReference type="EMBL" id="FXUB01000003">
    <property type="protein sequence ID" value="SMP14145.1"/>
    <property type="molecule type" value="Genomic_DNA"/>
</dbReference>
<dbReference type="SUPFAM" id="SSF54862">
    <property type="entry name" value="4Fe-4S ferredoxins"/>
    <property type="match status" value="1"/>
</dbReference>
<reference evidence="5 6" key="1">
    <citation type="submission" date="2017-05" db="EMBL/GenBank/DDBJ databases">
        <authorList>
            <person name="Varghese N."/>
            <person name="Submissions S."/>
        </authorList>
    </citation>
    <scope>NUCLEOTIDE SEQUENCE [LARGE SCALE GENOMIC DNA]</scope>
    <source>
        <strain evidence="5 6">DSM 15522</strain>
    </source>
</reference>
<sequence length="84" mass="9209">MCETRGLDEEGNVIPELPEVCNGCGHCVNVCPAKGIEAKPISIKEMIERFRRWKKSQSHIDSVILSLLEISSSGALLFSMFAAS</sequence>
<dbReference type="Proteomes" id="UP001157911">
    <property type="component" value="Unassembled WGS sequence"/>
</dbReference>
<dbReference type="PROSITE" id="PS00198">
    <property type="entry name" value="4FE4S_FER_1"/>
    <property type="match status" value="1"/>
</dbReference>
<keyword evidence="6" id="KW-1185">Reference proteome</keyword>
<dbReference type="InterPro" id="IPR017896">
    <property type="entry name" value="4Fe4S_Fe-S-bd"/>
</dbReference>
<evidence type="ECO:0000313" key="5">
    <source>
        <dbReference type="EMBL" id="SMP14145.1"/>
    </source>
</evidence>
<name>A0ABY1NP81_9BACT</name>
<keyword evidence="2" id="KW-0408">Iron</keyword>
<accession>A0ABY1NP81</accession>
<dbReference type="Pfam" id="PF00037">
    <property type="entry name" value="Fer4"/>
    <property type="match status" value="1"/>
</dbReference>
<keyword evidence="3" id="KW-0411">Iron-sulfur</keyword>